<dbReference type="GO" id="GO:0046872">
    <property type="term" value="F:metal ion binding"/>
    <property type="evidence" value="ECO:0007669"/>
    <property type="project" value="UniProtKB-KW"/>
</dbReference>
<name>A0ABD3P7G1_9STRA</name>
<keyword evidence="6" id="KW-1185">Reference proteome</keyword>
<dbReference type="PANTHER" id="PTHR11474:SF126">
    <property type="entry name" value="TYROSINASE-LIKE PROTEIN TYR-1-RELATED"/>
    <property type="match status" value="1"/>
</dbReference>
<evidence type="ECO:0000313" key="5">
    <source>
        <dbReference type="EMBL" id="KAL3783393.1"/>
    </source>
</evidence>
<protein>
    <recommendedName>
        <fullName evidence="4">Tyrosinase copper-binding domain-containing protein</fullName>
    </recommendedName>
</protein>
<dbReference type="Proteomes" id="UP001530400">
    <property type="component" value="Unassembled WGS sequence"/>
</dbReference>
<dbReference type="InterPro" id="IPR002227">
    <property type="entry name" value="Tyrosinase_Cu-bd"/>
</dbReference>
<evidence type="ECO:0000259" key="4">
    <source>
        <dbReference type="Pfam" id="PF00264"/>
    </source>
</evidence>
<dbReference type="InterPro" id="IPR008922">
    <property type="entry name" value="Di-copper_centre_dom_sf"/>
</dbReference>
<evidence type="ECO:0000313" key="6">
    <source>
        <dbReference type="Proteomes" id="UP001530400"/>
    </source>
</evidence>
<evidence type="ECO:0000256" key="1">
    <source>
        <dbReference type="ARBA" id="ARBA00022723"/>
    </source>
</evidence>
<dbReference type="EMBL" id="JALLPJ020000768">
    <property type="protein sequence ID" value="KAL3783393.1"/>
    <property type="molecule type" value="Genomic_DNA"/>
</dbReference>
<keyword evidence="1" id="KW-0479">Metal-binding</keyword>
<dbReference type="PRINTS" id="PR00092">
    <property type="entry name" value="TYROSINASE"/>
</dbReference>
<proteinExistence type="predicted"/>
<dbReference type="SUPFAM" id="SSF48056">
    <property type="entry name" value="Di-copper centre-containing domain"/>
    <property type="match status" value="1"/>
</dbReference>
<evidence type="ECO:0000256" key="2">
    <source>
        <dbReference type="ARBA" id="ARBA00023008"/>
    </source>
</evidence>
<organism evidence="5 6">
    <name type="scientific">Cyclotella atomus</name>
    <dbReference type="NCBI Taxonomy" id="382360"/>
    <lineage>
        <taxon>Eukaryota</taxon>
        <taxon>Sar</taxon>
        <taxon>Stramenopiles</taxon>
        <taxon>Ochrophyta</taxon>
        <taxon>Bacillariophyta</taxon>
        <taxon>Coscinodiscophyceae</taxon>
        <taxon>Thalassiosirophycidae</taxon>
        <taxon>Stephanodiscales</taxon>
        <taxon>Stephanodiscaceae</taxon>
        <taxon>Cyclotella</taxon>
    </lineage>
</organism>
<feature type="non-terminal residue" evidence="5">
    <location>
        <position position="1"/>
    </location>
</feature>
<reference evidence="5 6" key="1">
    <citation type="submission" date="2024-10" db="EMBL/GenBank/DDBJ databases">
        <title>Updated reference genomes for cyclostephanoid diatoms.</title>
        <authorList>
            <person name="Roberts W.R."/>
            <person name="Alverson A.J."/>
        </authorList>
    </citation>
    <scope>NUCLEOTIDE SEQUENCE [LARGE SCALE GENOMIC DNA]</scope>
    <source>
        <strain evidence="5 6">AJA010-31</strain>
    </source>
</reference>
<dbReference type="PANTHER" id="PTHR11474">
    <property type="entry name" value="TYROSINASE FAMILY MEMBER"/>
    <property type="match status" value="1"/>
</dbReference>
<dbReference type="InterPro" id="IPR050316">
    <property type="entry name" value="Tyrosinase/Hemocyanin"/>
</dbReference>
<sequence>TERGSGRNSRVLAGKATKGSKTNPNPFSVRKEIRSLSKDELDSYFSALLKWQNGHVPSNVSAFPNQATFIALHAASVNYHDVHGEQDRMHFGDHFIVIHALMMLEFEKALQYYDPHVAAHYWDWSHDPKEIFNADYVGENDENGTIINGCLKDWPITLISQVVDELSVESRMDWPTNPAPTNSSGNYCVDPLEVDASTLLRGRESTPNGSKILGRIVDLGDNVIPEPANSEQVTVCLNKQTFKEHWCCVFYTEGTNIDCDVSKDSENNLHGLVHFWSGGYQSAFQPYKFDGADLSTSPNDPIWFLHHSQVERIHQAWQLTTGEKVATKDDPCGKYYVDGMVNVRFHGINDKFYPTVKQWDGVSSTPKEACAFLYRGSSIYKYDSFP</sequence>
<feature type="region of interest" description="Disordered" evidence="3">
    <location>
        <begin position="1"/>
        <end position="27"/>
    </location>
</feature>
<keyword evidence="2" id="KW-0186">Copper</keyword>
<dbReference type="Pfam" id="PF00264">
    <property type="entry name" value="Tyrosinase"/>
    <property type="match status" value="1"/>
</dbReference>
<evidence type="ECO:0000256" key="3">
    <source>
        <dbReference type="SAM" id="MobiDB-lite"/>
    </source>
</evidence>
<dbReference type="AlphaFoldDB" id="A0ABD3P7G1"/>
<gene>
    <name evidence="5" type="ORF">ACHAWO_012864</name>
</gene>
<accession>A0ABD3P7G1</accession>
<feature type="domain" description="Tyrosinase copper-binding" evidence="4">
    <location>
        <begin position="68"/>
        <end position="318"/>
    </location>
</feature>
<dbReference type="Gene3D" id="1.10.1280.10">
    <property type="entry name" value="Di-copper center containing domain from catechol oxidase"/>
    <property type="match status" value="1"/>
</dbReference>
<comment type="caution">
    <text evidence="5">The sequence shown here is derived from an EMBL/GenBank/DDBJ whole genome shotgun (WGS) entry which is preliminary data.</text>
</comment>